<evidence type="ECO:0000313" key="3">
    <source>
        <dbReference type="Proteomes" id="UP000199595"/>
    </source>
</evidence>
<feature type="transmembrane region" description="Helical" evidence="1">
    <location>
        <begin position="74"/>
        <end position="92"/>
    </location>
</feature>
<feature type="transmembrane region" description="Helical" evidence="1">
    <location>
        <begin position="41"/>
        <end position="62"/>
    </location>
</feature>
<evidence type="ECO:0000313" key="2">
    <source>
        <dbReference type="EMBL" id="SDX51516.1"/>
    </source>
</evidence>
<keyword evidence="3" id="KW-1185">Reference proteome</keyword>
<gene>
    <name evidence="2" type="ORF">SAMN05444411_106116</name>
</gene>
<evidence type="ECO:0000256" key="1">
    <source>
        <dbReference type="SAM" id="Phobius"/>
    </source>
</evidence>
<dbReference type="STRING" id="762486.SAMN05444411_106116"/>
<organism evidence="2 3">
    <name type="scientific">Lutibacter oricola</name>
    <dbReference type="NCBI Taxonomy" id="762486"/>
    <lineage>
        <taxon>Bacteria</taxon>
        <taxon>Pseudomonadati</taxon>
        <taxon>Bacteroidota</taxon>
        <taxon>Flavobacteriia</taxon>
        <taxon>Flavobacteriales</taxon>
        <taxon>Flavobacteriaceae</taxon>
        <taxon>Lutibacter</taxon>
    </lineage>
</organism>
<accession>A0A1H3CBP1</accession>
<keyword evidence="1" id="KW-0812">Transmembrane</keyword>
<reference evidence="2 3" key="1">
    <citation type="submission" date="2016-10" db="EMBL/GenBank/DDBJ databases">
        <authorList>
            <person name="de Groot N.N."/>
        </authorList>
    </citation>
    <scope>NUCLEOTIDE SEQUENCE [LARGE SCALE GENOMIC DNA]</scope>
    <source>
        <strain evidence="2 3">DSM 24956</strain>
    </source>
</reference>
<feature type="transmembrane region" description="Helical" evidence="1">
    <location>
        <begin position="6"/>
        <end position="29"/>
    </location>
</feature>
<name>A0A1H3CBP1_9FLAO</name>
<dbReference type="OrthoDB" id="1451945at2"/>
<dbReference type="RefSeq" id="WP_090123733.1">
    <property type="nucleotide sequence ID" value="NZ_FNNJ01000006.1"/>
</dbReference>
<feature type="transmembrane region" description="Helical" evidence="1">
    <location>
        <begin position="145"/>
        <end position="170"/>
    </location>
</feature>
<proteinExistence type="predicted"/>
<keyword evidence="1" id="KW-1133">Transmembrane helix</keyword>
<protein>
    <submittedName>
        <fullName evidence="2">Threonine/homoserine/homoserine lactone efflux protein</fullName>
    </submittedName>
</protein>
<feature type="transmembrane region" description="Helical" evidence="1">
    <location>
        <begin position="113"/>
        <end position="133"/>
    </location>
</feature>
<dbReference type="AlphaFoldDB" id="A0A1H3CBP1"/>
<keyword evidence="1" id="KW-0472">Membrane</keyword>
<feature type="transmembrane region" description="Helical" evidence="1">
    <location>
        <begin position="182"/>
        <end position="199"/>
    </location>
</feature>
<dbReference type="EMBL" id="FNNJ01000006">
    <property type="protein sequence ID" value="SDX51516.1"/>
    <property type="molecule type" value="Genomic_DNA"/>
</dbReference>
<sequence>MEYLQHVFYGVIMAYIGLIAPGMLNMTALKIRLNTGKYESVKFVAGASTVVFIQAGIALFFAEFFVNNPAVIKNLKIAGIVVFFILSAVFFLQARKKVNSKNTTKGNYYLRGVFMSSINLLAIPFYLGVSVLLASEDKIIIAQPYIVFFVFGASLGSFLLFYTYIAFASYIEKRISFITQNINYILGSLFFILGLVTFYKTLF</sequence>
<dbReference type="Proteomes" id="UP000199595">
    <property type="component" value="Unassembled WGS sequence"/>
</dbReference>